<dbReference type="RefSeq" id="WP_114243020.1">
    <property type="nucleotide sequence ID" value="NZ_CP027306.1"/>
</dbReference>
<dbReference type="SMART" id="SM00859">
    <property type="entry name" value="Semialdhyde_dh"/>
    <property type="match status" value="1"/>
</dbReference>
<dbReference type="NCBIfam" id="TIGR01850">
    <property type="entry name" value="argC"/>
    <property type="match status" value="1"/>
</dbReference>
<protein>
    <recommendedName>
        <fullName evidence="5">N-acetyl-gamma-glutamyl-phosphate reductase</fullName>
        <shortName evidence="5">AGPR</shortName>
        <ecNumber evidence="5">1.2.1.38</ecNumber>
    </recommendedName>
    <alternativeName>
        <fullName evidence="5">N-acetyl-glutamate semialdehyde dehydrogenase</fullName>
        <shortName evidence="5">NAGSA dehydrogenase</shortName>
    </alternativeName>
</protein>
<keyword evidence="2 5" id="KW-0028">Amino-acid biosynthesis</keyword>
<sequence length="368" mass="40223">MPLKNDSLSVGVVGATGYTGGELCRLLLNHPQVNQISPTARGDEQFDRVHSNLMGSGLEFLGVDDLKRQENDLDVVFFCAPSGQAMRNVPWFLERGIRVIDVSADFRFSDPEVYLRVYGSEHTAPELLPEAVYGLTELNRENIAKARLVANPGCYVITAILALTPLLRAAWANLDVPVHISAVNGTTGAGNEPKRSIMHAEVLNSMLPYSMEGHRHGPELETHLAAEAGRPLTMDFNTAHGNFARGIFLQASLAVHPAVREVMTRERILALLTDFYGQGSEKEFFVRVNTLPKTGEINSKEYEVYPSLASVIGSNYCHIGADYDAQRGIIKLLSVTDNLVKGAAGSAIQNMNVMFGLHETAALRTYGL</sequence>
<dbReference type="InterPro" id="IPR000706">
    <property type="entry name" value="AGPR_type-1"/>
</dbReference>
<dbReference type="GO" id="GO:0005737">
    <property type="term" value="C:cytoplasm"/>
    <property type="evidence" value="ECO:0007669"/>
    <property type="project" value="UniProtKB-SubCell"/>
</dbReference>
<evidence type="ECO:0000256" key="2">
    <source>
        <dbReference type="ARBA" id="ARBA00022605"/>
    </source>
</evidence>
<dbReference type="Gene3D" id="3.40.50.720">
    <property type="entry name" value="NAD(P)-binding Rossmann-like Domain"/>
    <property type="match status" value="1"/>
</dbReference>
<gene>
    <name evidence="5 7" type="primary">argC</name>
    <name evidence="7" type="ORF">C5746_04675</name>
</gene>
<evidence type="ECO:0000256" key="5">
    <source>
        <dbReference type="HAMAP-Rule" id="MF_00150"/>
    </source>
</evidence>
<evidence type="ECO:0000259" key="6">
    <source>
        <dbReference type="SMART" id="SM00859"/>
    </source>
</evidence>
<evidence type="ECO:0000313" key="7">
    <source>
        <dbReference type="EMBL" id="AXE76356.1"/>
    </source>
</evidence>
<organism evidence="7 8">
    <name type="scientific">Streptomyces atratus</name>
    <dbReference type="NCBI Taxonomy" id="1893"/>
    <lineage>
        <taxon>Bacteria</taxon>
        <taxon>Bacillati</taxon>
        <taxon>Actinomycetota</taxon>
        <taxon>Actinomycetes</taxon>
        <taxon>Kitasatosporales</taxon>
        <taxon>Streptomycetaceae</taxon>
        <taxon>Streptomyces</taxon>
    </lineage>
</organism>
<dbReference type="HAMAP" id="MF_00150">
    <property type="entry name" value="ArgC_type1"/>
    <property type="match status" value="1"/>
</dbReference>
<dbReference type="AlphaFoldDB" id="A0A2Z5J7N6"/>
<reference evidence="7 8" key="1">
    <citation type="journal article" date="2018" name="Front. Microbiol.">
        <title>Genome Sequencing of Streptomyces atratus SCSIOZH16 and Activation Production of Nocardamine via Metabolic Engineering.</title>
        <authorList>
            <person name="Li Y."/>
            <person name="Zhang C."/>
            <person name="Liu C."/>
            <person name="Ju J."/>
            <person name="Ma J."/>
        </authorList>
    </citation>
    <scope>NUCLEOTIDE SEQUENCE [LARGE SCALE GENOMIC DNA]</scope>
    <source>
        <strain evidence="7 8">SCSIO_ZH16</strain>
    </source>
</reference>
<dbReference type="PANTHER" id="PTHR32338">
    <property type="entry name" value="N-ACETYL-GAMMA-GLUTAMYL-PHOSPHATE REDUCTASE, CHLOROPLASTIC-RELATED-RELATED"/>
    <property type="match status" value="1"/>
</dbReference>
<dbReference type="EMBL" id="CP027306">
    <property type="protein sequence ID" value="AXE76356.1"/>
    <property type="molecule type" value="Genomic_DNA"/>
</dbReference>
<keyword evidence="1 5" id="KW-0055">Arginine biosynthesis</keyword>
<dbReference type="PANTHER" id="PTHR32338:SF10">
    <property type="entry name" value="N-ACETYL-GAMMA-GLUTAMYL-PHOSPHATE REDUCTASE, CHLOROPLASTIC-RELATED"/>
    <property type="match status" value="1"/>
</dbReference>
<dbReference type="SUPFAM" id="SSF51735">
    <property type="entry name" value="NAD(P)-binding Rossmann-fold domains"/>
    <property type="match status" value="1"/>
</dbReference>
<comment type="similarity">
    <text evidence="5">Belongs to the NAGSA dehydrogenase family. Type 1 subfamily.</text>
</comment>
<dbReference type="Proteomes" id="UP000252698">
    <property type="component" value="Chromosome"/>
</dbReference>
<feature type="domain" description="Semialdehyde dehydrogenase NAD-binding" evidence="6">
    <location>
        <begin position="9"/>
        <end position="146"/>
    </location>
</feature>
<evidence type="ECO:0000256" key="4">
    <source>
        <dbReference type="ARBA" id="ARBA00023002"/>
    </source>
</evidence>
<dbReference type="GO" id="GO:0051287">
    <property type="term" value="F:NAD binding"/>
    <property type="evidence" value="ECO:0007669"/>
    <property type="project" value="InterPro"/>
</dbReference>
<dbReference type="SUPFAM" id="SSF55347">
    <property type="entry name" value="Glyceraldehyde-3-phosphate dehydrogenase-like, C-terminal domain"/>
    <property type="match status" value="1"/>
</dbReference>
<dbReference type="InterPro" id="IPR050085">
    <property type="entry name" value="AGPR"/>
</dbReference>
<dbReference type="GO" id="GO:0006526">
    <property type="term" value="P:L-arginine biosynthetic process"/>
    <property type="evidence" value="ECO:0007669"/>
    <property type="project" value="UniProtKB-UniRule"/>
</dbReference>
<dbReference type="UniPathway" id="UPA00068">
    <property type="reaction ID" value="UER00108"/>
</dbReference>
<dbReference type="CDD" id="cd17895">
    <property type="entry name" value="AGPR_1_N"/>
    <property type="match status" value="1"/>
</dbReference>
<dbReference type="Pfam" id="PF22698">
    <property type="entry name" value="Semialdhyde_dhC_1"/>
    <property type="match status" value="1"/>
</dbReference>
<comment type="catalytic activity">
    <reaction evidence="5">
        <text>N-acetyl-L-glutamate 5-semialdehyde + phosphate + NADP(+) = N-acetyl-L-glutamyl 5-phosphate + NADPH + H(+)</text>
        <dbReference type="Rhea" id="RHEA:21588"/>
        <dbReference type="ChEBI" id="CHEBI:15378"/>
        <dbReference type="ChEBI" id="CHEBI:29123"/>
        <dbReference type="ChEBI" id="CHEBI:43474"/>
        <dbReference type="ChEBI" id="CHEBI:57783"/>
        <dbReference type="ChEBI" id="CHEBI:57936"/>
        <dbReference type="ChEBI" id="CHEBI:58349"/>
        <dbReference type="EC" id="1.2.1.38"/>
    </reaction>
</comment>
<dbReference type="InterPro" id="IPR058924">
    <property type="entry name" value="AGPR_dimerisation_dom"/>
</dbReference>
<comment type="pathway">
    <text evidence="5">Amino-acid biosynthesis; L-arginine biosynthesis; N(2)-acetyl-L-ornithine from L-glutamate: step 3/4.</text>
</comment>
<comment type="subcellular location">
    <subcellularLocation>
        <location evidence="5">Cytoplasm</location>
    </subcellularLocation>
</comment>
<dbReference type="GeneID" id="95517826"/>
<dbReference type="GO" id="GO:0003942">
    <property type="term" value="F:N-acetyl-gamma-glutamyl-phosphate reductase activity"/>
    <property type="evidence" value="ECO:0007669"/>
    <property type="project" value="UniProtKB-UniRule"/>
</dbReference>
<dbReference type="EC" id="1.2.1.38" evidence="5"/>
<name>A0A2Z5J7N6_STRAR</name>
<evidence type="ECO:0000256" key="3">
    <source>
        <dbReference type="ARBA" id="ARBA00022857"/>
    </source>
</evidence>
<feature type="active site" evidence="5">
    <location>
        <position position="154"/>
    </location>
</feature>
<evidence type="ECO:0000256" key="1">
    <source>
        <dbReference type="ARBA" id="ARBA00022571"/>
    </source>
</evidence>
<comment type="function">
    <text evidence="5">Catalyzes the NADPH-dependent reduction of N-acetyl-5-glutamyl phosphate to yield N-acetyl-L-glutamate 5-semialdehyde.</text>
</comment>
<evidence type="ECO:0000313" key="8">
    <source>
        <dbReference type="Proteomes" id="UP000252698"/>
    </source>
</evidence>
<dbReference type="InterPro" id="IPR036291">
    <property type="entry name" value="NAD(P)-bd_dom_sf"/>
</dbReference>
<accession>A0A2Z5J7N6</accession>
<keyword evidence="3 5" id="KW-0521">NADP</keyword>
<keyword evidence="4 5" id="KW-0560">Oxidoreductase</keyword>
<dbReference type="KEGG" id="sata:C5746_04675"/>
<dbReference type="Pfam" id="PF01118">
    <property type="entry name" value="Semialdhyde_dh"/>
    <property type="match status" value="1"/>
</dbReference>
<dbReference type="InterPro" id="IPR000534">
    <property type="entry name" value="Semialdehyde_DH_NAD-bd"/>
</dbReference>
<dbReference type="Gene3D" id="3.30.360.10">
    <property type="entry name" value="Dihydrodipicolinate Reductase, domain 2"/>
    <property type="match status" value="1"/>
</dbReference>
<keyword evidence="5" id="KW-0963">Cytoplasm</keyword>
<proteinExistence type="inferred from homology"/>
<dbReference type="GO" id="GO:0070401">
    <property type="term" value="F:NADP+ binding"/>
    <property type="evidence" value="ECO:0007669"/>
    <property type="project" value="InterPro"/>
</dbReference>